<evidence type="ECO:0000259" key="12">
    <source>
        <dbReference type="PROSITE" id="PS52004"/>
    </source>
</evidence>
<dbReference type="InterPro" id="IPR020807">
    <property type="entry name" value="PKS_DH"/>
</dbReference>
<dbReference type="Gene3D" id="1.10.1200.10">
    <property type="entry name" value="ACP-like"/>
    <property type="match status" value="1"/>
</dbReference>
<dbReference type="Pfam" id="PF00698">
    <property type="entry name" value="Acyl_transf_1"/>
    <property type="match status" value="1"/>
</dbReference>
<dbReference type="SMART" id="SM00824">
    <property type="entry name" value="PKS_TE"/>
    <property type="match status" value="1"/>
</dbReference>
<dbReference type="SUPFAM" id="SSF52151">
    <property type="entry name" value="FabD/lysophospholipase-like"/>
    <property type="match status" value="1"/>
</dbReference>
<dbReference type="Gene3D" id="3.40.47.10">
    <property type="match status" value="1"/>
</dbReference>
<dbReference type="PROSITE" id="PS52004">
    <property type="entry name" value="KS3_2"/>
    <property type="match status" value="1"/>
</dbReference>
<dbReference type="FunFam" id="3.40.366.10:FF:000002">
    <property type="entry name" value="Probable polyketide synthase 2"/>
    <property type="match status" value="1"/>
</dbReference>
<evidence type="ECO:0000259" key="11">
    <source>
        <dbReference type="PROSITE" id="PS50075"/>
    </source>
</evidence>
<dbReference type="Gene3D" id="3.40.50.1820">
    <property type="entry name" value="alpha/beta hydrolase"/>
    <property type="match status" value="1"/>
</dbReference>
<dbReference type="InterPro" id="IPR050091">
    <property type="entry name" value="PKS_NRPS_Biosynth_Enz"/>
</dbReference>
<feature type="domain" description="PKS/mFAS DH" evidence="13">
    <location>
        <begin position="928"/>
        <end position="1198"/>
    </location>
</feature>
<feature type="compositionally biased region" description="Low complexity" evidence="10">
    <location>
        <begin position="1761"/>
        <end position="1776"/>
    </location>
</feature>
<dbReference type="GO" id="GO:0004315">
    <property type="term" value="F:3-oxoacyl-[acyl-carrier-protein] synthase activity"/>
    <property type="evidence" value="ECO:0007669"/>
    <property type="project" value="InterPro"/>
</dbReference>
<dbReference type="Pfam" id="PF08990">
    <property type="entry name" value="Docking"/>
    <property type="match status" value="1"/>
</dbReference>
<evidence type="ECO:0000256" key="2">
    <source>
        <dbReference type="ARBA" id="ARBA00004792"/>
    </source>
</evidence>
<dbReference type="PROSITE" id="PS50075">
    <property type="entry name" value="CARRIER"/>
    <property type="match status" value="1"/>
</dbReference>
<protein>
    <submittedName>
        <fullName evidence="14">NysK</fullName>
    </submittedName>
</protein>
<dbReference type="InterPro" id="IPR014043">
    <property type="entry name" value="Acyl_transferase_dom"/>
</dbReference>
<keyword evidence="5" id="KW-0808">Transferase</keyword>
<dbReference type="InterPro" id="IPR032821">
    <property type="entry name" value="PKS_assoc"/>
</dbReference>
<dbReference type="InterPro" id="IPR055123">
    <property type="entry name" value="SpnB-like_Rossmann"/>
</dbReference>
<dbReference type="Gene3D" id="3.40.366.10">
    <property type="entry name" value="Malonyl-Coenzyme A Acyl Carrier Protein, domain 2"/>
    <property type="match status" value="1"/>
</dbReference>
<dbReference type="InterPro" id="IPR036291">
    <property type="entry name" value="NAD(P)-bd_dom_sf"/>
</dbReference>
<dbReference type="GO" id="GO:0031177">
    <property type="term" value="F:phosphopantetheine binding"/>
    <property type="evidence" value="ECO:0007669"/>
    <property type="project" value="InterPro"/>
</dbReference>
<dbReference type="GO" id="GO:0006633">
    <property type="term" value="P:fatty acid biosynthetic process"/>
    <property type="evidence" value="ECO:0007669"/>
    <property type="project" value="InterPro"/>
</dbReference>
<dbReference type="Pfam" id="PF08659">
    <property type="entry name" value="KR"/>
    <property type="match status" value="1"/>
</dbReference>
<proteinExistence type="predicted"/>
<feature type="region of interest" description="C-terminal hotdog fold" evidence="9">
    <location>
        <begin position="1066"/>
        <end position="1198"/>
    </location>
</feature>
<evidence type="ECO:0000259" key="13">
    <source>
        <dbReference type="PROSITE" id="PS52019"/>
    </source>
</evidence>
<dbReference type="SMART" id="SM00823">
    <property type="entry name" value="PKS_PP"/>
    <property type="match status" value="1"/>
</dbReference>
<keyword evidence="4" id="KW-0597">Phosphoprotein</keyword>
<dbReference type="InterPro" id="IPR020802">
    <property type="entry name" value="TesA-like"/>
</dbReference>
<keyword evidence="3" id="KW-0596">Phosphopantetheine</keyword>
<dbReference type="InterPro" id="IPR016036">
    <property type="entry name" value="Malonyl_transacylase_ACP-bd"/>
</dbReference>
<feature type="region of interest" description="N-terminal hotdog fold" evidence="9">
    <location>
        <begin position="928"/>
        <end position="1052"/>
    </location>
</feature>
<keyword evidence="7" id="KW-0511">Multifunctional enzyme</keyword>
<evidence type="ECO:0000256" key="9">
    <source>
        <dbReference type="PROSITE-ProRule" id="PRU01363"/>
    </source>
</evidence>
<dbReference type="FunFam" id="3.40.47.10:FF:000019">
    <property type="entry name" value="Polyketide synthase type I"/>
    <property type="match status" value="1"/>
</dbReference>
<dbReference type="PROSITE" id="PS52019">
    <property type="entry name" value="PKS_MFAS_DH"/>
    <property type="match status" value="1"/>
</dbReference>
<reference evidence="14" key="1">
    <citation type="submission" date="2017-12" db="EMBL/GenBank/DDBJ databases">
        <title>Complete Genome Sequence and Comparative Genomic Analysis of the New Nystain-Producing Streptomyces albulus strain CK-15.</title>
        <authorList>
            <person name="Ge B."/>
            <person name="Liu B."/>
            <person name="Zhang K."/>
        </authorList>
    </citation>
    <scope>NUCLEOTIDE SEQUENCE</scope>
    <source>
        <strain evidence="14">CK-15</strain>
    </source>
</reference>
<evidence type="ECO:0000256" key="3">
    <source>
        <dbReference type="ARBA" id="ARBA00022450"/>
    </source>
</evidence>
<dbReference type="InterPro" id="IPR013968">
    <property type="entry name" value="PKS_KR"/>
</dbReference>
<dbReference type="InterPro" id="IPR014031">
    <property type="entry name" value="Ketoacyl_synth_C"/>
</dbReference>
<sequence length="2056" mass="212972">MPDEKKLVDYLKWVTKDLHQTRQRLQEATSGRHEPVAIVGMACRFPGGVRSPEDLWELLFAGRDGIGPFPADRGWDLAALAGDGPGRSATQRGGFLPDAAAFDPGFFDVSPREALAMDPQQRLLLETAWEAVERAGIDPAGLRSTRTGVFVGTNGQDYAHLLLAAEDDLGGYAGNGLAASVLSGRLSFALGLEGPAVTLDTACSSSLVTLHLAAQAVRAGECALALAGGVTVMATPSSFAGFSLQGGLAPDGRCKAFAEAADGTGWSEGVGLLLVERLSDARRNGHPVLAVLRGSAVNQDGASNGLSAPNGPAQQRVIRQALAGAGLAPADVDAVEAHGTGTRLGDPIEAGALLATYGQDRPADRPLWLGSVKSNLGHTQAAAGVAGVIKMVLALRHGVLPQTLYVDAPSSHVDWDTGAVRLLTEPVAWPEDERVRRAGVSSFGISGTNAHVILEQAPTADELADEAVADAAPGPAAEQSAGAAAGPRAVPWPVAARTVGALDAQLATVRALTTAPGRGAADIGHALATTRTAFAHRALLVHEGDTVTEVARGAVPTAGRGGLAVLFSGQGSQRLGMGRELHARHPVFAAAFDETVALLDARLGTSLRDVVWGTDRTRLDDTRHAQPALFAVEVALYRLLASWGVRPDHVTGHSIGEITAAHVAGVLSLADACTLVAARATAMSALAPGGAMVALEATEDEVRHLLTDDLAIAAVNAPRSVVVSGAEDAAAAVRRHFDDLGRRTTRLPVSHAFHSPLMDPMLDAFQAAVAPLSFARPALPVVSNLTGLPATAEELADPHYWVRHVRQAVRFGDGVRALADRGVRTFLELGPDGVLSALVRENLPEPGPVVVPALRKERPEETTVLAALGTLWAHGTDVDWDAVFAGPRTPGAEPVALPTYAFQRDRYWPTLRARTGDPAALGLTAAAHPLLGAAVALADADETVLTGRLAPATHPWLGDHRTDGRITVPGTAFVELAVRAGDLTGTPHVARLDLPTPLVLGADDAVALQVRVGAADAEGHRPVAVHARPAAAEDAPWTTCATGLLTPDGTTDQAGPDTTEWPPRDARPMPVTALDPAADHGSAGLTGLWRRDGEVFAEAALTAGTAADRAYGIHPALLAAAVRAAGALDAASPQDGGPRAPTGFDGLTLHATGATALRLRLTATGPDTVALAAVDAAGGAVLTADRITLGAPQDRPQPAPAGGTRQGGLFHLDWVPVDPGARATGTRWAVVGNDELDLGYALHRADETVSAYAASLGGAVGDGGLAPDVFLVPIVGGPDAGPAGVHAVTARVLEVLQEWLAEPRLAAARLVFVTRGAVATAGETVTDPAGAAAWGLVRSAQTENPGSLLLLDLDDAFRSVGMLPHVLTLDEQQLVVRDHAVRAARLARLPEPAAGTEPAPAWDPDGTVLVTGGTGGLGAALARHLVTVHGARHLLLAGRRGPDAPGARALLAELTERGADVRIAACDVADRPALDALLASVPGAHPLTAVVHTAGVLDDALIGSLTPDQLAAVLGPKVDAAWHLHDATRDLDLAGFVLYSSVSGVLGSPGQGNYAAANAYLDALARHRADRRLPALSLAWGPWGRGSGMTASVSDADLARMARGGLPPLTVEDGLALFDAAVARPEPTVVPSRINVAGLREQQALPALWRDLVPRSRRTAAAADRSPVTVRERLRHLDETGRQQLLTDLVVGHTAGLLGHPDPTAVDAERGFLELGFDSLVAVSLRNQLGEVLGLRLPSSVVFDTETPVKLARWLQQELGAASAPGTTGPAAAETRPAPRSDDTLEGLFHHAVRGGKLVEAMRMLKAVANTRPMFDTPAELDALSEPVTLADGPGRPRLVFVSAPGATGGVHQYARIAAHFRGTRHVSALPLMGFAPGELLPATSEAAARIVAESVLLASDGEPFVMVGHSTGGSLAYLAAGVLEDVWGVRPEGIVLLDTASIRYEPGEGNDLDRTTRFYLADIDSPSVTLNSARMSAMAHWFMAMTDIEAPAPTAPTLLVRAARDLAGFRLDTSSVPADAVRDIDADHLSLAKEHSALTARAVEDWLAELEQSVV</sequence>
<comment type="caution">
    <text evidence="9">Lacks conserved residue(s) required for the propagation of feature annotation.</text>
</comment>
<feature type="region of interest" description="Disordered" evidence="10">
    <location>
        <begin position="1044"/>
        <end position="1067"/>
    </location>
</feature>
<dbReference type="InterPro" id="IPR042104">
    <property type="entry name" value="PKS_dehydratase_sf"/>
</dbReference>
<dbReference type="Gene3D" id="3.30.70.3290">
    <property type="match status" value="1"/>
</dbReference>
<dbReference type="Pfam" id="PF00550">
    <property type="entry name" value="PP-binding"/>
    <property type="match status" value="1"/>
</dbReference>
<feature type="domain" description="Ketosynthase family 3 (KS3)" evidence="12">
    <location>
        <begin position="33"/>
        <end position="456"/>
    </location>
</feature>
<evidence type="ECO:0000256" key="6">
    <source>
        <dbReference type="ARBA" id="ARBA00023194"/>
    </source>
</evidence>
<dbReference type="InterPro" id="IPR001227">
    <property type="entry name" value="Ac_transferase_dom_sf"/>
</dbReference>
<name>A0A2R4PHE4_STRNR</name>
<gene>
    <name evidence="14" type="primary">nysK</name>
</gene>
<evidence type="ECO:0000256" key="7">
    <source>
        <dbReference type="ARBA" id="ARBA00023268"/>
    </source>
</evidence>
<dbReference type="EMBL" id="MG742725">
    <property type="protein sequence ID" value="AVX51100.1"/>
    <property type="molecule type" value="Genomic_DNA"/>
</dbReference>
<dbReference type="SUPFAM" id="SSF53901">
    <property type="entry name" value="Thiolase-like"/>
    <property type="match status" value="1"/>
</dbReference>
<dbReference type="Pfam" id="PF22953">
    <property type="entry name" value="SpnB_Rossmann"/>
    <property type="match status" value="1"/>
</dbReference>
<keyword evidence="8" id="KW-0012">Acyltransferase</keyword>
<dbReference type="InterPro" id="IPR049900">
    <property type="entry name" value="PKS_mFAS_DH"/>
</dbReference>
<dbReference type="InterPro" id="IPR016035">
    <property type="entry name" value="Acyl_Trfase/lysoPLipase"/>
</dbReference>
<dbReference type="PANTHER" id="PTHR43775:SF51">
    <property type="entry name" value="INACTIVE PHENOLPHTHIOCEROL SYNTHESIS POLYKETIDE SYNTHASE TYPE I PKS1-RELATED"/>
    <property type="match status" value="1"/>
</dbReference>
<dbReference type="InterPro" id="IPR029058">
    <property type="entry name" value="AB_hydrolase_fold"/>
</dbReference>
<dbReference type="Gene3D" id="3.40.50.720">
    <property type="entry name" value="NAD(P)-binding Rossmann-like Domain"/>
    <property type="match status" value="1"/>
</dbReference>
<dbReference type="SMART" id="SM00826">
    <property type="entry name" value="PKS_DH"/>
    <property type="match status" value="1"/>
</dbReference>
<dbReference type="SUPFAM" id="SSF53474">
    <property type="entry name" value="alpha/beta-Hydrolases"/>
    <property type="match status" value="1"/>
</dbReference>
<organism evidence="14">
    <name type="scientific">Streptomyces noursei</name>
    <name type="common">Streptomyces albulus</name>
    <dbReference type="NCBI Taxonomy" id="1971"/>
    <lineage>
        <taxon>Bacteria</taxon>
        <taxon>Bacillati</taxon>
        <taxon>Actinomycetota</taxon>
        <taxon>Actinomycetes</taxon>
        <taxon>Kitasatosporales</taxon>
        <taxon>Streptomycetaceae</taxon>
        <taxon>Streptomyces</taxon>
    </lineage>
</organism>
<dbReference type="InterPro" id="IPR009081">
    <property type="entry name" value="PP-bd_ACP"/>
</dbReference>
<dbReference type="SMART" id="SM00822">
    <property type="entry name" value="PKS_KR"/>
    <property type="match status" value="1"/>
</dbReference>
<dbReference type="InterPro" id="IPR049552">
    <property type="entry name" value="PKS_DH_N"/>
</dbReference>
<dbReference type="CDD" id="cd00833">
    <property type="entry name" value="PKS"/>
    <property type="match status" value="1"/>
</dbReference>
<dbReference type="InterPro" id="IPR049551">
    <property type="entry name" value="PKS_DH_C"/>
</dbReference>
<dbReference type="Pfam" id="PF02801">
    <property type="entry name" value="Ketoacyl-synt_C"/>
    <property type="match status" value="1"/>
</dbReference>
<comment type="pathway">
    <text evidence="2">Antibiotic biosynthesis.</text>
</comment>
<dbReference type="InterPro" id="IPR020841">
    <property type="entry name" value="PKS_Beta-ketoAc_synthase_dom"/>
</dbReference>
<evidence type="ECO:0000313" key="14">
    <source>
        <dbReference type="EMBL" id="AVX51100.1"/>
    </source>
</evidence>
<dbReference type="InterPro" id="IPR014030">
    <property type="entry name" value="Ketoacyl_synth_N"/>
</dbReference>
<evidence type="ECO:0000256" key="4">
    <source>
        <dbReference type="ARBA" id="ARBA00022553"/>
    </source>
</evidence>
<comment type="cofactor">
    <cofactor evidence="1">
        <name>pantetheine 4'-phosphate</name>
        <dbReference type="ChEBI" id="CHEBI:47942"/>
    </cofactor>
</comment>
<dbReference type="Gene3D" id="3.10.129.110">
    <property type="entry name" value="Polyketide synthase dehydratase"/>
    <property type="match status" value="1"/>
</dbReference>
<feature type="region of interest" description="Disordered" evidence="10">
    <location>
        <begin position="1761"/>
        <end position="1783"/>
    </location>
</feature>
<evidence type="ECO:0000256" key="10">
    <source>
        <dbReference type="SAM" id="MobiDB-lite"/>
    </source>
</evidence>
<accession>A0A2R4PHE4</accession>
<dbReference type="InterPro" id="IPR057326">
    <property type="entry name" value="KR_dom"/>
</dbReference>
<dbReference type="InterPro" id="IPR018201">
    <property type="entry name" value="Ketoacyl_synth_AS"/>
</dbReference>
<dbReference type="Pfam" id="PF21089">
    <property type="entry name" value="PKS_DH_N"/>
    <property type="match status" value="1"/>
</dbReference>
<dbReference type="PROSITE" id="PS00606">
    <property type="entry name" value="KS3_1"/>
    <property type="match status" value="1"/>
</dbReference>
<dbReference type="Pfam" id="PF16197">
    <property type="entry name" value="KAsynt_C_assoc"/>
    <property type="match status" value="1"/>
</dbReference>
<evidence type="ECO:0000256" key="5">
    <source>
        <dbReference type="ARBA" id="ARBA00022679"/>
    </source>
</evidence>
<evidence type="ECO:0000256" key="8">
    <source>
        <dbReference type="ARBA" id="ARBA00023315"/>
    </source>
</evidence>
<dbReference type="SUPFAM" id="SSF47336">
    <property type="entry name" value="ACP-like"/>
    <property type="match status" value="1"/>
</dbReference>
<dbReference type="SMART" id="SM00825">
    <property type="entry name" value="PKS_KS"/>
    <property type="match status" value="1"/>
</dbReference>
<dbReference type="Pfam" id="PF00109">
    <property type="entry name" value="ketoacyl-synt"/>
    <property type="match status" value="1"/>
</dbReference>
<dbReference type="SMART" id="SM00827">
    <property type="entry name" value="PKS_AT"/>
    <property type="match status" value="1"/>
</dbReference>
<dbReference type="Pfam" id="PF00975">
    <property type="entry name" value="Thioesterase"/>
    <property type="match status" value="1"/>
</dbReference>
<dbReference type="InterPro" id="IPR016039">
    <property type="entry name" value="Thiolase-like"/>
</dbReference>
<dbReference type="SUPFAM" id="SSF51735">
    <property type="entry name" value="NAD(P)-binding Rossmann-fold domains"/>
    <property type="match status" value="2"/>
</dbReference>
<dbReference type="InterPro" id="IPR036736">
    <property type="entry name" value="ACP-like_sf"/>
</dbReference>
<dbReference type="GO" id="GO:0033068">
    <property type="term" value="P:macrolide biosynthetic process"/>
    <property type="evidence" value="ECO:0007669"/>
    <property type="project" value="UniProtKB-ARBA"/>
</dbReference>
<feature type="domain" description="Carrier" evidence="11">
    <location>
        <begin position="1684"/>
        <end position="1759"/>
    </location>
</feature>
<dbReference type="Pfam" id="PF14765">
    <property type="entry name" value="PS-DH"/>
    <property type="match status" value="1"/>
</dbReference>
<dbReference type="PANTHER" id="PTHR43775">
    <property type="entry name" value="FATTY ACID SYNTHASE"/>
    <property type="match status" value="1"/>
</dbReference>
<keyword evidence="6" id="KW-0045">Antibiotic biosynthesis</keyword>
<dbReference type="InterPro" id="IPR015083">
    <property type="entry name" value="NorB/c/GfsB-D-like_docking"/>
</dbReference>
<evidence type="ECO:0000256" key="1">
    <source>
        <dbReference type="ARBA" id="ARBA00001957"/>
    </source>
</evidence>
<dbReference type="SUPFAM" id="SSF55048">
    <property type="entry name" value="Probable ACP-binding domain of malonyl-CoA ACP transacylase"/>
    <property type="match status" value="1"/>
</dbReference>
<dbReference type="GO" id="GO:0004312">
    <property type="term" value="F:fatty acid synthase activity"/>
    <property type="evidence" value="ECO:0007669"/>
    <property type="project" value="TreeGrafter"/>
</dbReference>
<dbReference type="InterPro" id="IPR020806">
    <property type="entry name" value="PKS_PP-bd"/>
</dbReference>
<dbReference type="CDD" id="cd08956">
    <property type="entry name" value="KR_3_FAS_SDR_x"/>
    <property type="match status" value="1"/>
</dbReference>
<dbReference type="InterPro" id="IPR001031">
    <property type="entry name" value="Thioesterase"/>
</dbReference>